<keyword evidence="3" id="KW-1015">Disulfide bond</keyword>
<dbReference type="InterPro" id="IPR047565">
    <property type="entry name" value="Alpha-macroglob_thiol-ester_cl"/>
</dbReference>
<reference evidence="5" key="1">
    <citation type="submission" date="2015-07" db="EMBL/GenBank/DDBJ databases">
        <title>MeaNS - Measles Nucleotide Surveillance Program.</title>
        <authorList>
            <person name="Tran T."/>
            <person name="Druce J."/>
        </authorList>
    </citation>
    <scope>NUCLEOTIDE SEQUENCE</scope>
    <source>
        <strain evidence="5">UCB-OBI-ISO-001</strain>
        <tissue evidence="5">Gonad</tissue>
    </source>
</reference>
<dbReference type="EMBL" id="KQ422014">
    <property type="protein sequence ID" value="KOF75821.1"/>
    <property type="molecule type" value="Genomic_DNA"/>
</dbReference>
<dbReference type="Pfam" id="PF07678">
    <property type="entry name" value="TED_complement"/>
    <property type="match status" value="1"/>
</dbReference>
<dbReference type="AlphaFoldDB" id="A0A0L8GFN0"/>
<keyword evidence="2" id="KW-0882">Thioester bond</keyword>
<dbReference type="OrthoDB" id="9998011at2759"/>
<evidence type="ECO:0000256" key="3">
    <source>
        <dbReference type="ARBA" id="ARBA00023157"/>
    </source>
</evidence>
<proteinExistence type="predicted"/>
<organism evidence="5">
    <name type="scientific">Octopus bimaculoides</name>
    <name type="common">California two-spotted octopus</name>
    <dbReference type="NCBI Taxonomy" id="37653"/>
    <lineage>
        <taxon>Eukaryota</taxon>
        <taxon>Metazoa</taxon>
        <taxon>Spiralia</taxon>
        <taxon>Lophotrochozoa</taxon>
        <taxon>Mollusca</taxon>
        <taxon>Cephalopoda</taxon>
        <taxon>Coleoidea</taxon>
        <taxon>Octopodiformes</taxon>
        <taxon>Octopoda</taxon>
        <taxon>Incirrata</taxon>
        <taxon>Octopodidae</taxon>
        <taxon>Octopus</taxon>
    </lineage>
</organism>
<gene>
    <name evidence="5" type="ORF">OCBIM_22034225mg</name>
</gene>
<dbReference type="PANTHER" id="PTHR11412">
    <property type="entry name" value="MACROGLOBULIN / COMPLEMENT"/>
    <property type="match status" value="1"/>
</dbReference>
<protein>
    <recommendedName>
        <fullName evidence="4">Alpha-macroglobulin-like TED domain-containing protein</fullName>
    </recommendedName>
</protein>
<sequence>MTADQTEVAVKFKMDLKVIGNIPVLVHASIPGHTDAVQRYLNVIAEGSTYEKSEPISVNVSSKESFTKAVSIAYPPKVVEGSEVVSVSLIGDIMGPVLSGLERLIRFPTGCGEQTMLSLYPNVLVFLYLEARARLSASTKQKLEKNTIAGYQNELRYQHKDGSFSAFGDRDKSGSTW</sequence>
<dbReference type="STRING" id="37653.A0A0L8GFN0"/>
<evidence type="ECO:0000313" key="5">
    <source>
        <dbReference type="EMBL" id="KOF75821.1"/>
    </source>
</evidence>
<evidence type="ECO:0000256" key="1">
    <source>
        <dbReference type="ARBA" id="ARBA00022729"/>
    </source>
</evidence>
<evidence type="ECO:0000259" key="4">
    <source>
        <dbReference type="Pfam" id="PF07678"/>
    </source>
</evidence>
<accession>A0A0L8GFN0</accession>
<dbReference type="InterPro" id="IPR008930">
    <property type="entry name" value="Terpenoid_cyclase/PrenylTrfase"/>
</dbReference>
<dbReference type="PROSITE" id="PS00477">
    <property type="entry name" value="ALPHA_2_MACROGLOBULIN"/>
    <property type="match status" value="1"/>
</dbReference>
<dbReference type="InterPro" id="IPR050473">
    <property type="entry name" value="A2M/Complement_sys"/>
</dbReference>
<feature type="domain" description="Alpha-macroglobulin-like TED" evidence="4">
    <location>
        <begin position="87"/>
        <end position="177"/>
    </location>
</feature>
<dbReference type="InterPro" id="IPR011626">
    <property type="entry name" value="Alpha-macroglobulin_TED"/>
</dbReference>
<name>A0A0L8GFN0_OCTBM</name>
<dbReference type="InterPro" id="IPR019742">
    <property type="entry name" value="MacrogloblnA2_CS"/>
</dbReference>
<dbReference type="Gene3D" id="1.50.10.20">
    <property type="match status" value="1"/>
</dbReference>
<evidence type="ECO:0000256" key="2">
    <source>
        <dbReference type="ARBA" id="ARBA00022966"/>
    </source>
</evidence>
<dbReference type="SUPFAM" id="SSF48239">
    <property type="entry name" value="Terpenoid cyclases/Protein prenyltransferases"/>
    <property type="match status" value="1"/>
</dbReference>
<dbReference type="GO" id="GO:0005615">
    <property type="term" value="C:extracellular space"/>
    <property type="evidence" value="ECO:0007669"/>
    <property type="project" value="InterPro"/>
</dbReference>
<dbReference type="PANTHER" id="PTHR11412:SF136">
    <property type="entry name" value="CD109 ANTIGEN"/>
    <property type="match status" value="1"/>
</dbReference>
<keyword evidence="1" id="KW-0732">Signal</keyword>
<dbReference type="SMART" id="SM01419">
    <property type="entry name" value="Thiol-ester_cl"/>
    <property type="match status" value="1"/>
</dbReference>